<dbReference type="InterPro" id="IPR036869">
    <property type="entry name" value="J_dom_sf"/>
</dbReference>
<evidence type="ECO:0000259" key="1">
    <source>
        <dbReference type="PROSITE" id="PS50076"/>
    </source>
</evidence>
<protein>
    <recommendedName>
        <fullName evidence="1">J domain-containing protein</fullName>
    </recommendedName>
</protein>
<evidence type="ECO:0000313" key="2">
    <source>
        <dbReference type="EMBL" id="KAF2302020.1"/>
    </source>
</evidence>
<dbReference type="InterPro" id="IPR018253">
    <property type="entry name" value="DnaJ_domain_CS"/>
</dbReference>
<dbReference type="PRINTS" id="PR00625">
    <property type="entry name" value="JDOMAIN"/>
</dbReference>
<dbReference type="PANTHER" id="PTHR44240:SF10">
    <property type="entry name" value="J DOMAIN-CONTAINING PROTEIN"/>
    <property type="match status" value="1"/>
</dbReference>
<reference evidence="2 3" key="1">
    <citation type="journal article" date="2020" name="Mol. Plant">
        <title>The Chromosome-Based Rubber Tree Genome Provides New Insights into Spurge Genome Evolution and Rubber Biosynthesis.</title>
        <authorList>
            <person name="Liu J."/>
            <person name="Shi C."/>
            <person name="Shi C.C."/>
            <person name="Li W."/>
            <person name="Zhang Q.J."/>
            <person name="Zhang Y."/>
            <person name="Li K."/>
            <person name="Lu H.F."/>
            <person name="Shi C."/>
            <person name="Zhu S.T."/>
            <person name="Xiao Z.Y."/>
            <person name="Nan H."/>
            <person name="Yue Y."/>
            <person name="Zhu X.G."/>
            <person name="Wu Y."/>
            <person name="Hong X.N."/>
            <person name="Fan G.Y."/>
            <person name="Tong Y."/>
            <person name="Zhang D."/>
            <person name="Mao C.L."/>
            <person name="Liu Y.L."/>
            <person name="Hao S.J."/>
            <person name="Liu W.Q."/>
            <person name="Lv M.Q."/>
            <person name="Zhang H.B."/>
            <person name="Liu Y."/>
            <person name="Hu-Tang G.R."/>
            <person name="Wang J.P."/>
            <person name="Wang J.H."/>
            <person name="Sun Y.H."/>
            <person name="Ni S.B."/>
            <person name="Chen W.B."/>
            <person name="Zhang X.C."/>
            <person name="Jiao Y.N."/>
            <person name="Eichler E.E."/>
            <person name="Li G.H."/>
            <person name="Liu X."/>
            <person name="Gao L.Z."/>
        </authorList>
    </citation>
    <scope>NUCLEOTIDE SEQUENCE [LARGE SCALE GENOMIC DNA]</scope>
    <source>
        <strain evidence="3">cv. GT1</strain>
        <tissue evidence="2">Leaf</tissue>
    </source>
</reference>
<dbReference type="Pfam" id="PF00226">
    <property type="entry name" value="DnaJ"/>
    <property type="match status" value="1"/>
</dbReference>
<dbReference type="PROSITE" id="PS00636">
    <property type="entry name" value="DNAJ_1"/>
    <property type="match status" value="1"/>
</dbReference>
<dbReference type="PROSITE" id="PS50076">
    <property type="entry name" value="DNAJ_2"/>
    <property type="match status" value="1"/>
</dbReference>
<gene>
    <name evidence="2" type="ORF">GH714_031402</name>
</gene>
<dbReference type="CDD" id="cd06257">
    <property type="entry name" value="DnaJ"/>
    <property type="match status" value="1"/>
</dbReference>
<dbReference type="InterPro" id="IPR052276">
    <property type="entry name" value="Diphthamide-biosynth_chaperone"/>
</dbReference>
<keyword evidence="3" id="KW-1185">Reference proteome</keyword>
<dbReference type="SMART" id="SM00271">
    <property type="entry name" value="DnaJ"/>
    <property type="match status" value="1"/>
</dbReference>
<sequence>MASTSSLYEVLGIPVNASGHEIKVAYRKLARTWHPDVVSVNQKDMSANEFMKIHAAYSTLSDPDKRANYDKDLHRHRQRPFRFSSLNSATMAAASGYGYSVLNSGIRAKGCRYCKLISVGEQVCVNTMAAKYEIEKFNGSNFSLWKLKIRAILRKDNCLAAIEDRPTGITDDRWKEMDDNAIANLHLAMADTVLSSVAEKKTAKEIWDTLTGLYEAKSLHNKIFLKRRLYTLRMSESTSVTDHINN</sequence>
<feature type="domain" description="J" evidence="1">
    <location>
        <begin position="6"/>
        <end position="73"/>
    </location>
</feature>
<evidence type="ECO:0000313" key="3">
    <source>
        <dbReference type="Proteomes" id="UP000467840"/>
    </source>
</evidence>
<dbReference type="PANTHER" id="PTHR44240">
    <property type="entry name" value="DNAJ DOMAIN (PROKARYOTIC HEAT SHOCK PROTEIN)-RELATED"/>
    <property type="match status" value="1"/>
</dbReference>
<dbReference type="EMBL" id="JAAGAX010000010">
    <property type="protein sequence ID" value="KAF2302020.1"/>
    <property type="molecule type" value="Genomic_DNA"/>
</dbReference>
<dbReference type="InterPro" id="IPR001623">
    <property type="entry name" value="DnaJ_domain"/>
</dbReference>
<dbReference type="Pfam" id="PF14223">
    <property type="entry name" value="Retrotran_gag_2"/>
    <property type="match status" value="1"/>
</dbReference>
<dbReference type="SUPFAM" id="SSF46565">
    <property type="entry name" value="Chaperone J-domain"/>
    <property type="match status" value="1"/>
</dbReference>
<proteinExistence type="predicted"/>
<accession>A0A6A6LKS2</accession>
<dbReference type="Gene3D" id="1.10.287.110">
    <property type="entry name" value="DnaJ domain"/>
    <property type="match status" value="1"/>
</dbReference>
<name>A0A6A6LKS2_HEVBR</name>
<comment type="caution">
    <text evidence="2">The sequence shown here is derived from an EMBL/GenBank/DDBJ whole genome shotgun (WGS) entry which is preliminary data.</text>
</comment>
<dbReference type="AlphaFoldDB" id="A0A6A6LKS2"/>
<organism evidence="2 3">
    <name type="scientific">Hevea brasiliensis</name>
    <name type="common">Para rubber tree</name>
    <name type="synonym">Siphonia brasiliensis</name>
    <dbReference type="NCBI Taxonomy" id="3981"/>
    <lineage>
        <taxon>Eukaryota</taxon>
        <taxon>Viridiplantae</taxon>
        <taxon>Streptophyta</taxon>
        <taxon>Embryophyta</taxon>
        <taxon>Tracheophyta</taxon>
        <taxon>Spermatophyta</taxon>
        <taxon>Magnoliopsida</taxon>
        <taxon>eudicotyledons</taxon>
        <taxon>Gunneridae</taxon>
        <taxon>Pentapetalae</taxon>
        <taxon>rosids</taxon>
        <taxon>fabids</taxon>
        <taxon>Malpighiales</taxon>
        <taxon>Euphorbiaceae</taxon>
        <taxon>Crotonoideae</taxon>
        <taxon>Micrandreae</taxon>
        <taxon>Hevea</taxon>
    </lineage>
</organism>
<dbReference type="Proteomes" id="UP000467840">
    <property type="component" value="Chromosome 4"/>
</dbReference>